<dbReference type="OrthoDB" id="2436083at2759"/>
<dbReference type="AlphaFoldDB" id="A0A397U657"/>
<sequence>MAQEKDFYSKVCVAGSIKFVVDEASEEDVILTENDKFSCNVATILVRDKEVVAVNLKLLPNKCKVYIAKNDSWSEKDHEYVNKIKEILINVSKDAPMTYEEAYARTDMKNLVMTVMKYCVKKFRYRLDKLKKDVTGNEEKIYIQSFLDFAKTKIRGNIFKIQIVISRVCCEYYRMAKNEKDIPKKFLRHIKKVGSYCGSLRDITNCVRQQSTKSLFLV</sequence>
<proteinExistence type="predicted"/>
<organism evidence="1 2">
    <name type="scientific">Gigaspora rosea</name>
    <dbReference type="NCBI Taxonomy" id="44941"/>
    <lineage>
        <taxon>Eukaryota</taxon>
        <taxon>Fungi</taxon>
        <taxon>Fungi incertae sedis</taxon>
        <taxon>Mucoromycota</taxon>
        <taxon>Glomeromycotina</taxon>
        <taxon>Glomeromycetes</taxon>
        <taxon>Diversisporales</taxon>
        <taxon>Gigasporaceae</taxon>
        <taxon>Gigaspora</taxon>
    </lineage>
</organism>
<reference evidence="1 2" key="1">
    <citation type="submission" date="2018-06" db="EMBL/GenBank/DDBJ databases">
        <title>Comparative genomics reveals the genomic features of Rhizophagus irregularis, R. cerebriforme, R. diaphanum and Gigaspora rosea, and their symbiotic lifestyle signature.</title>
        <authorList>
            <person name="Morin E."/>
            <person name="San Clemente H."/>
            <person name="Chen E.C.H."/>
            <person name="De La Providencia I."/>
            <person name="Hainaut M."/>
            <person name="Kuo A."/>
            <person name="Kohler A."/>
            <person name="Murat C."/>
            <person name="Tang N."/>
            <person name="Roy S."/>
            <person name="Loubradou J."/>
            <person name="Henrissat B."/>
            <person name="Grigoriev I.V."/>
            <person name="Corradi N."/>
            <person name="Roux C."/>
            <person name="Martin F.M."/>
        </authorList>
    </citation>
    <scope>NUCLEOTIDE SEQUENCE [LARGE SCALE GENOMIC DNA]</scope>
    <source>
        <strain evidence="1 2">DAOM 194757</strain>
    </source>
</reference>
<accession>A0A397U657</accession>
<protein>
    <submittedName>
        <fullName evidence="1">Uncharacterized protein</fullName>
    </submittedName>
</protein>
<keyword evidence="2" id="KW-1185">Reference proteome</keyword>
<name>A0A397U657_9GLOM</name>
<dbReference type="Proteomes" id="UP000266673">
    <property type="component" value="Unassembled WGS sequence"/>
</dbReference>
<evidence type="ECO:0000313" key="2">
    <source>
        <dbReference type="Proteomes" id="UP000266673"/>
    </source>
</evidence>
<gene>
    <name evidence="1" type="ORF">C2G38_566030</name>
</gene>
<evidence type="ECO:0000313" key="1">
    <source>
        <dbReference type="EMBL" id="RIB05795.1"/>
    </source>
</evidence>
<dbReference type="EMBL" id="QKWP01001916">
    <property type="protein sequence ID" value="RIB05795.1"/>
    <property type="molecule type" value="Genomic_DNA"/>
</dbReference>
<comment type="caution">
    <text evidence="1">The sequence shown here is derived from an EMBL/GenBank/DDBJ whole genome shotgun (WGS) entry which is preliminary data.</text>
</comment>